<evidence type="ECO:0000313" key="3">
    <source>
        <dbReference type="EnsemblMetazoa" id="CapteP207547"/>
    </source>
</evidence>
<dbReference type="EMBL" id="AMQN01004705">
    <property type="status" value="NOT_ANNOTATED_CDS"/>
    <property type="molecule type" value="Genomic_DNA"/>
</dbReference>
<proteinExistence type="predicted"/>
<reference evidence="3" key="3">
    <citation type="submission" date="2015-06" db="UniProtKB">
        <authorList>
            <consortium name="EnsemblMetazoa"/>
        </authorList>
    </citation>
    <scope>IDENTIFICATION</scope>
</reference>
<dbReference type="EMBL" id="KB294243">
    <property type="protein sequence ID" value="ELU14837.1"/>
    <property type="molecule type" value="Genomic_DNA"/>
</dbReference>
<dbReference type="AlphaFoldDB" id="R7V8J8"/>
<name>R7V8J8_CAPTE</name>
<organism evidence="2">
    <name type="scientific">Capitella teleta</name>
    <name type="common">Polychaete worm</name>
    <dbReference type="NCBI Taxonomy" id="283909"/>
    <lineage>
        <taxon>Eukaryota</taxon>
        <taxon>Metazoa</taxon>
        <taxon>Spiralia</taxon>
        <taxon>Lophotrochozoa</taxon>
        <taxon>Annelida</taxon>
        <taxon>Polychaeta</taxon>
        <taxon>Sedentaria</taxon>
        <taxon>Scolecida</taxon>
        <taxon>Capitellidae</taxon>
        <taxon>Capitella</taxon>
    </lineage>
</organism>
<gene>
    <name evidence="2" type="ORF">CAPTEDRAFT_207547</name>
</gene>
<dbReference type="Proteomes" id="UP000014760">
    <property type="component" value="Unassembled WGS sequence"/>
</dbReference>
<keyword evidence="4" id="KW-1185">Reference proteome</keyword>
<sequence>MEDHHQYLHGGPPSAPPWRTTISTSMEDHHQYLHQYLHGGSPSVPPWKITISAFTGDNIVVNVMLLHQLKFRFYSILHLKWKNEICFFSCSFCCLKFRILLISVGIVVRGVCINACRSSKQETRGALSPASYWISPPNCLCRHNNATTCVDVLDVKKYAIHANAVLGFVIAVHHDLRFLRANLQAKCRCTRYKFGIGDLDELLVDVKATHELPQSLVPETVNGILEIYEVMAEVFLHIDVSLSEKHEDLNVWRRSVGPPNTVISVFVGECVNAVNGESDLCYLLIIYTRYLCTDQSLTYTKLIG</sequence>
<feature type="region of interest" description="Disordered" evidence="1">
    <location>
        <begin position="1"/>
        <end position="20"/>
    </location>
</feature>
<dbReference type="HOGENOM" id="CLU_916005_0_0_1"/>
<evidence type="ECO:0000256" key="1">
    <source>
        <dbReference type="SAM" id="MobiDB-lite"/>
    </source>
</evidence>
<accession>R7V8J8</accession>
<evidence type="ECO:0000313" key="4">
    <source>
        <dbReference type="Proteomes" id="UP000014760"/>
    </source>
</evidence>
<protein>
    <submittedName>
        <fullName evidence="2 3">Uncharacterized protein</fullName>
    </submittedName>
</protein>
<evidence type="ECO:0000313" key="2">
    <source>
        <dbReference type="EMBL" id="ELU14837.1"/>
    </source>
</evidence>
<reference evidence="4" key="1">
    <citation type="submission" date="2012-12" db="EMBL/GenBank/DDBJ databases">
        <authorList>
            <person name="Hellsten U."/>
            <person name="Grimwood J."/>
            <person name="Chapman J.A."/>
            <person name="Shapiro H."/>
            <person name="Aerts A."/>
            <person name="Otillar R.P."/>
            <person name="Terry A.Y."/>
            <person name="Boore J.L."/>
            <person name="Simakov O."/>
            <person name="Marletaz F."/>
            <person name="Cho S.-J."/>
            <person name="Edsinger-Gonzales E."/>
            <person name="Havlak P."/>
            <person name="Kuo D.-H."/>
            <person name="Larsson T."/>
            <person name="Lv J."/>
            <person name="Arendt D."/>
            <person name="Savage R."/>
            <person name="Osoegawa K."/>
            <person name="de Jong P."/>
            <person name="Lindberg D.R."/>
            <person name="Seaver E.C."/>
            <person name="Weisblat D.A."/>
            <person name="Putnam N.H."/>
            <person name="Grigoriev I.V."/>
            <person name="Rokhsar D.S."/>
        </authorList>
    </citation>
    <scope>NUCLEOTIDE SEQUENCE</scope>
    <source>
        <strain evidence="4">I ESC-2004</strain>
    </source>
</reference>
<dbReference type="EnsemblMetazoa" id="CapteT207547">
    <property type="protein sequence ID" value="CapteP207547"/>
    <property type="gene ID" value="CapteG207547"/>
</dbReference>
<reference evidence="2 4" key="2">
    <citation type="journal article" date="2013" name="Nature">
        <title>Insights into bilaterian evolution from three spiralian genomes.</title>
        <authorList>
            <person name="Simakov O."/>
            <person name="Marletaz F."/>
            <person name="Cho S.J."/>
            <person name="Edsinger-Gonzales E."/>
            <person name="Havlak P."/>
            <person name="Hellsten U."/>
            <person name="Kuo D.H."/>
            <person name="Larsson T."/>
            <person name="Lv J."/>
            <person name="Arendt D."/>
            <person name="Savage R."/>
            <person name="Osoegawa K."/>
            <person name="de Jong P."/>
            <person name="Grimwood J."/>
            <person name="Chapman J.A."/>
            <person name="Shapiro H."/>
            <person name="Aerts A."/>
            <person name="Otillar R.P."/>
            <person name="Terry A.Y."/>
            <person name="Boore J.L."/>
            <person name="Grigoriev I.V."/>
            <person name="Lindberg D.R."/>
            <person name="Seaver E.C."/>
            <person name="Weisblat D.A."/>
            <person name="Putnam N.H."/>
            <person name="Rokhsar D.S."/>
        </authorList>
    </citation>
    <scope>NUCLEOTIDE SEQUENCE</scope>
    <source>
        <strain evidence="2 4">I ESC-2004</strain>
    </source>
</reference>